<keyword evidence="2" id="KW-1133">Transmembrane helix</keyword>
<reference evidence="3 4" key="1">
    <citation type="journal article" date="2008" name="Nature">
        <title>The genome of Laccaria bicolor provides insights into mycorrhizal symbiosis.</title>
        <authorList>
            <person name="Martin F."/>
            <person name="Aerts A."/>
            <person name="Ahren D."/>
            <person name="Brun A."/>
            <person name="Danchin E.G.J."/>
            <person name="Duchaussoy F."/>
            <person name="Gibon J."/>
            <person name="Kohler A."/>
            <person name="Lindquist E."/>
            <person name="Pereda V."/>
            <person name="Salamov A."/>
            <person name="Shapiro H.J."/>
            <person name="Wuyts J."/>
            <person name="Blaudez D."/>
            <person name="Buee M."/>
            <person name="Brokstein P."/>
            <person name="Canbaeck B."/>
            <person name="Cohen D."/>
            <person name="Courty P.E."/>
            <person name="Coutinho P.M."/>
            <person name="Delaruelle C."/>
            <person name="Detter J.C."/>
            <person name="Deveau A."/>
            <person name="DiFazio S."/>
            <person name="Duplessis S."/>
            <person name="Fraissinet-Tachet L."/>
            <person name="Lucic E."/>
            <person name="Frey-Klett P."/>
            <person name="Fourrey C."/>
            <person name="Feussner I."/>
            <person name="Gay G."/>
            <person name="Grimwood J."/>
            <person name="Hoegger P.J."/>
            <person name="Jain P."/>
            <person name="Kilaru S."/>
            <person name="Labbe J."/>
            <person name="Lin Y.C."/>
            <person name="Legue V."/>
            <person name="Le Tacon F."/>
            <person name="Marmeisse R."/>
            <person name="Melayah D."/>
            <person name="Montanini B."/>
            <person name="Muratet M."/>
            <person name="Nehls U."/>
            <person name="Niculita-Hirzel H."/>
            <person name="Oudot-Le Secq M.P."/>
            <person name="Peter M."/>
            <person name="Quesneville H."/>
            <person name="Rajashekar B."/>
            <person name="Reich M."/>
            <person name="Rouhier N."/>
            <person name="Schmutz J."/>
            <person name="Yin T."/>
            <person name="Chalot M."/>
            <person name="Henrissat B."/>
            <person name="Kuees U."/>
            <person name="Lucas S."/>
            <person name="Van de Peer Y."/>
            <person name="Podila G.K."/>
            <person name="Polle A."/>
            <person name="Pukkila P.J."/>
            <person name="Richardson P.M."/>
            <person name="Rouze P."/>
            <person name="Sanders I.R."/>
            <person name="Stajich J.E."/>
            <person name="Tunlid A."/>
            <person name="Tuskan G."/>
            <person name="Grigoriev I.V."/>
        </authorList>
    </citation>
    <scope>NUCLEOTIDE SEQUENCE [LARGE SCALE GENOMIC DNA]</scope>
    <source>
        <strain evidence="4">S238N-H82 / ATCC MYA-4686</strain>
    </source>
</reference>
<evidence type="ECO:0000313" key="3">
    <source>
        <dbReference type="EMBL" id="EDR02439.1"/>
    </source>
</evidence>
<evidence type="ECO:0000256" key="2">
    <source>
        <dbReference type="SAM" id="Phobius"/>
    </source>
</evidence>
<feature type="compositionally biased region" description="Polar residues" evidence="1">
    <location>
        <begin position="270"/>
        <end position="279"/>
    </location>
</feature>
<dbReference type="KEGG" id="lbc:LACBIDRAFT_295409"/>
<proteinExistence type="predicted"/>
<protein>
    <submittedName>
        <fullName evidence="3">Predicted protein</fullName>
    </submittedName>
</protein>
<dbReference type="RefSeq" id="XP_001886802.1">
    <property type="nucleotide sequence ID" value="XM_001886767.1"/>
</dbReference>
<dbReference type="HOGENOM" id="CLU_027355_0_0_1"/>
<feature type="transmembrane region" description="Helical" evidence="2">
    <location>
        <begin position="173"/>
        <end position="194"/>
    </location>
</feature>
<feature type="region of interest" description="Disordered" evidence="1">
    <location>
        <begin position="266"/>
        <end position="368"/>
    </location>
</feature>
<dbReference type="AlphaFoldDB" id="B0DSA4"/>
<sequence length="554" mass="57749">MAISHFQLVHKNHKKPRSSEVVKRAASASCSTGGFYLAPKMGDTINSLTPLPITWDPSCLNSTDIDIYLISPGSALPRIHIWTGVALKRGTYTATLMPRWWNATSSQSLQISIVPAGQAPFMSQIAGGPVFTATYTTPSTGTPASADVNQIDSGVTPVNDAANAKKKSISGKAAAGVLIPLLFICLCVAAWFKMQRSKGKEKRKRWSEAVDKRMSTISTDWKSISAAGAQAAIRNSIAVSGTGSRNSAFSFGAIRPSSQFIAEGEENTAGVGSTRNMSQMRPGVGLRNPAAMSSTERVSRVSFAADTRTSRVSFAADPRPSGESRRTRAFHSAYIPPVPALPTDDVSDDGSGSLSPRQTQGPLTLTPEDIRARINGGRSVSPSSAEQPRDENQMDEVMPALSMMRTGADSSTGDDDFLFSTPAAPTPSHPKPTASSSSAGLTSPVMSSMPMQPMPASVMSPDDMLRAYAERKAAGANKGGFGGGISTAQISYPVPAANTSTSSGSGGMRTLFNASGVVSPTNTGNGGYDAYAGGASYAIGDEGDVGHDPYGGTV</sequence>
<dbReference type="InParanoid" id="B0DSA4"/>
<dbReference type="OrthoDB" id="3363836at2759"/>
<organism evidence="4">
    <name type="scientific">Laccaria bicolor (strain S238N-H82 / ATCC MYA-4686)</name>
    <name type="common">Bicoloured deceiver</name>
    <name type="synonym">Laccaria laccata var. bicolor</name>
    <dbReference type="NCBI Taxonomy" id="486041"/>
    <lineage>
        <taxon>Eukaryota</taxon>
        <taxon>Fungi</taxon>
        <taxon>Dikarya</taxon>
        <taxon>Basidiomycota</taxon>
        <taxon>Agaricomycotina</taxon>
        <taxon>Agaricomycetes</taxon>
        <taxon>Agaricomycetidae</taxon>
        <taxon>Agaricales</taxon>
        <taxon>Agaricineae</taxon>
        <taxon>Hydnangiaceae</taxon>
        <taxon>Laccaria</taxon>
    </lineage>
</organism>
<dbReference type="EMBL" id="DS547130">
    <property type="protein sequence ID" value="EDR02439.1"/>
    <property type="molecule type" value="Genomic_DNA"/>
</dbReference>
<dbReference type="Proteomes" id="UP000001194">
    <property type="component" value="Unassembled WGS sequence"/>
</dbReference>
<keyword evidence="2" id="KW-0812">Transmembrane</keyword>
<accession>B0DSA4</accession>
<feature type="region of interest" description="Disordered" evidence="1">
    <location>
        <begin position="405"/>
        <end position="450"/>
    </location>
</feature>
<name>B0DSA4_LACBS</name>
<keyword evidence="4" id="KW-1185">Reference proteome</keyword>
<gene>
    <name evidence="3" type="ORF">LACBIDRAFT_295409</name>
</gene>
<keyword evidence="2" id="KW-0472">Membrane</keyword>
<dbReference type="GeneID" id="6082535"/>
<evidence type="ECO:0000313" key="4">
    <source>
        <dbReference type="Proteomes" id="UP000001194"/>
    </source>
</evidence>
<evidence type="ECO:0000256" key="1">
    <source>
        <dbReference type="SAM" id="MobiDB-lite"/>
    </source>
</evidence>